<dbReference type="AlphaFoldDB" id="A0AAJ6QUM5"/>
<dbReference type="PANTHER" id="PTHR44144:SF1">
    <property type="entry name" value="DNAJ HOMOLOG SUBFAMILY C MEMBER 9"/>
    <property type="match status" value="1"/>
</dbReference>
<keyword evidence="1" id="KW-0597">Phosphoprotein</keyword>
<feature type="domain" description="J" evidence="3">
    <location>
        <begin position="15"/>
        <end position="82"/>
    </location>
</feature>
<dbReference type="KEGG" id="goe:100900352"/>
<feature type="region of interest" description="Disordered" evidence="2">
    <location>
        <begin position="179"/>
        <end position="226"/>
    </location>
</feature>
<dbReference type="InterPro" id="IPR052594">
    <property type="entry name" value="J_domain-containing_protein"/>
</dbReference>
<dbReference type="SUPFAM" id="SSF46565">
    <property type="entry name" value="Chaperone J-domain"/>
    <property type="match status" value="1"/>
</dbReference>
<dbReference type="InterPro" id="IPR056453">
    <property type="entry name" value="HTH_DNAJC9"/>
</dbReference>
<dbReference type="RefSeq" id="XP_003744431.1">
    <property type="nucleotide sequence ID" value="XM_003744383.2"/>
</dbReference>
<gene>
    <name evidence="5" type="primary">LOC100900352</name>
</gene>
<dbReference type="GO" id="GO:0005634">
    <property type="term" value="C:nucleus"/>
    <property type="evidence" value="ECO:0007669"/>
    <property type="project" value="TreeGrafter"/>
</dbReference>
<dbReference type="GO" id="GO:0031072">
    <property type="term" value="F:heat shock protein binding"/>
    <property type="evidence" value="ECO:0007669"/>
    <property type="project" value="TreeGrafter"/>
</dbReference>
<dbReference type="Pfam" id="PF23302">
    <property type="entry name" value="HTH_DNAJC9"/>
    <property type="match status" value="1"/>
</dbReference>
<dbReference type="Proteomes" id="UP000694867">
    <property type="component" value="Unplaced"/>
</dbReference>
<reference evidence="5" key="1">
    <citation type="submission" date="2025-08" db="UniProtKB">
        <authorList>
            <consortium name="RefSeq"/>
        </authorList>
    </citation>
    <scope>IDENTIFICATION</scope>
</reference>
<sequence>MGLLSDIKEIFEVDCLYEVFDVEKTATTNDIKKAYRKKSLMCHPDKAPAEKKDEFTRKFQTLCKTYDLLQDEERRKVYDETGDVDDEAIDSNRNWDTYWRNLFPKVTLKCVDDFLKKYIGSELERKDLKKYYERFKGDMNKISQCHIGYSLDNEDRLCSLLREMIESEEIKDYPAFSKETAASKRKRRENLEKEAEEVASNKARSTEPENDELSMMILGNQRKRASDADKFIADLEAKYSSKKRTKSKK</sequence>
<accession>A0AAJ6QUM5</accession>
<dbReference type="PROSITE" id="PS50076">
    <property type="entry name" value="DNAJ_2"/>
    <property type="match status" value="1"/>
</dbReference>
<evidence type="ECO:0000256" key="1">
    <source>
        <dbReference type="ARBA" id="ARBA00022553"/>
    </source>
</evidence>
<organism evidence="4 5">
    <name type="scientific">Galendromus occidentalis</name>
    <name type="common">western predatory mite</name>
    <dbReference type="NCBI Taxonomy" id="34638"/>
    <lineage>
        <taxon>Eukaryota</taxon>
        <taxon>Metazoa</taxon>
        <taxon>Ecdysozoa</taxon>
        <taxon>Arthropoda</taxon>
        <taxon>Chelicerata</taxon>
        <taxon>Arachnida</taxon>
        <taxon>Acari</taxon>
        <taxon>Parasitiformes</taxon>
        <taxon>Mesostigmata</taxon>
        <taxon>Gamasina</taxon>
        <taxon>Phytoseioidea</taxon>
        <taxon>Phytoseiidae</taxon>
        <taxon>Typhlodrominae</taxon>
        <taxon>Galendromus</taxon>
    </lineage>
</organism>
<evidence type="ECO:0000259" key="3">
    <source>
        <dbReference type="PROSITE" id="PS50076"/>
    </source>
</evidence>
<dbReference type="InterPro" id="IPR001623">
    <property type="entry name" value="DnaJ_domain"/>
</dbReference>
<dbReference type="Pfam" id="PF00226">
    <property type="entry name" value="DnaJ"/>
    <property type="match status" value="1"/>
</dbReference>
<name>A0AAJ6QUM5_9ACAR</name>
<evidence type="ECO:0000313" key="5">
    <source>
        <dbReference type="RefSeq" id="XP_003744431.1"/>
    </source>
</evidence>
<dbReference type="InterPro" id="IPR018253">
    <property type="entry name" value="DnaJ_domain_CS"/>
</dbReference>
<dbReference type="CDD" id="cd06257">
    <property type="entry name" value="DnaJ"/>
    <property type="match status" value="1"/>
</dbReference>
<dbReference type="PRINTS" id="PR00625">
    <property type="entry name" value="JDOMAIN"/>
</dbReference>
<evidence type="ECO:0000313" key="4">
    <source>
        <dbReference type="Proteomes" id="UP000694867"/>
    </source>
</evidence>
<protein>
    <submittedName>
        <fullName evidence="5">DnaJ homolog subfamily C member 9</fullName>
    </submittedName>
</protein>
<keyword evidence="4" id="KW-1185">Reference proteome</keyword>
<dbReference type="GeneID" id="100900352"/>
<dbReference type="PROSITE" id="PS00636">
    <property type="entry name" value="DNAJ_1"/>
    <property type="match status" value="1"/>
</dbReference>
<dbReference type="Gene3D" id="1.10.287.110">
    <property type="entry name" value="DnaJ domain"/>
    <property type="match status" value="1"/>
</dbReference>
<dbReference type="SMART" id="SM00271">
    <property type="entry name" value="DnaJ"/>
    <property type="match status" value="1"/>
</dbReference>
<evidence type="ECO:0000256" key="2">
    <source>
        <dbReference type="SAM" id="MobiDB-lite"/>
    </source>
</evidence>
<dbReference type="GO" id="GO:0005737">
    <property type="term" value="C:cytoplasm"/>
    <property type="evidence" value="ECO:0007669"/>
    <property type="project" value="TreeGrafter"/>
</dbReference>
<dbReference type="InterPro" id="IPR036869">
    <property type="entry name" value="J_dom_sf"/>
</dbReference>
<dbReference type="PANTHER" id="PTHR44144">
    <property type="entry name" value="DNAJ HOMOLOG SUBFAMILY C MEMBER 9"/>
    <property type="match status" value="1"/>
</dbReference>
<proteinExistence type="predicted"/>
<dbReference type="FunFam" id="1.10.287.110:FF:000035">
    <property type="entry name" value="DnaJ homolog subfamily C member 9"/>
    <property type="match status" value="1"/>
</dbReference>